<dbReference type="Proteomes" id="UP001208689">
    <property type="component" value="Chromosome"/>
</dbReference>
<sequence length="94" mass="11235">MSVDFEQQIYGEIMDAYSKNDPETLFEYKELIKLMRMKGEFDGCKENQFNSIITNSIILLMVLFFQKNTSNLAYEQKLNNHERKKIIQIFEKLI</sequence>
<gene>
    <name evidence="1" type="ORF">NEF87_001461</name>
</gene>
<dbReference type="EMBL" id="CP104013">
    <property type="protein sequence ID" value="UYP45176.1"/>
    <property type="molecule type" value="Genomic_DNA"/>
</dbReference>
<protein>
    <submittedName>
        <fullName evidence="1">Uncharacterized protein</fullName>
    </submittedName>
</protein>
<reference evidence="1" key="1">
    <citation type="submission" date="2022-09" db="EMBL/GenBank/DDBJ databases">
        <title>Actin cytoskeleton and complex cell architecture in an #Asgard archaeon.</title>
        <authorList>
            <person name="Ponce Toledo R.I."/>
            <person name="Schleper C."/>
            <person name="Rodrigues Oliveira T."/>
            <person name="Wollweber F."/>
            <person name="Xu J."/>
            <person name="Rittmann S."/>
            <person name="Klingl A."/>
            <person name="Pilhofer M."/>
        </authorList>
    </citation>
    <scope>NUCLEOTIDE SEQUENCE</scope>
    <source>
        <strain evidence="1">B-35</strain>
    </source>
</reference>
<organism evidence="1 2">
    <name type="scientific">Candidatus Lokiarchaeum ossiferum</name>
    <dbReference type="NCBI Taxonomy" id="2951803"/>
    <lineage>
        <taxon>Archaea</taxon>
        <taxon>Promethearchaeati</taxon>
        <taxon>Promethearchaeota</taxon>
        <taxon>Promethearchaeia</taxon>
        <taxon>Promethearchaeales</taxon>
        <taxon>Promethearchaeaceae</taxon>
        <taxon>Candidatus Lokiarchaeum</taxon>
    </lineage>
</organism>
<name>A0ABY6HNT9_9ARCH</name>
<proteinExistence type="predicted"/>
<accession>A0ABY6HNT9</accession>
<keyword evidence="2" id="KW-1185">Reference proteome</keyword>
<evidence type="ECO:0000313" key="1">
    <source>
        <dbReference type="EMBL" id="UYP45176.1"/>
    </source>
</evidence>
<evidence type="ECO:0000313" key="2">
    <source>
        <dbReference type="Proteomes" id="UP001208689"/>
    </source>
</evidence>